<evidence type="ECO:0000313" key="3">
    <source>
        <dbReference type="Proteomes" id="UP001283361"/>
    </source>
</evidence>
<evidence type="ECO:0000256" key="1">
    <source>
        <dbReference type="SAM" id="Phobius"/>
    </source>
</evidence>
<organism evidence="2 3">
    <name type="scientific">Elysia crispata</name>
    <name type="common">lettuce slug</name>
    <dbReference type="NCBI Taxonomy" id="231223"/>
    <lineage>
        <taxon>Eukaryota</taxon>
        <taxon>Metazoa</taxon>
        <taxon>Spiralia</taxon>
        <taxon>Lophotrochozoa</taxon>
        <taxon>Mollusca</taxon>
        <taxon>Gastropoda</taxon>
        <taxon>Heterobranchia</taxon>
        <taxon>Euthyneura</taxon>
        <taxon>Panpulmonata</taxon>
        <taxon>Sacoglossa</taxon>
        <taxon>Placobranchoidea</taxon>
        <taxon>Plakobranchidae</taxon>
        <taxon>Elysia</taxon>
    </lineage>
</organism>
<reference evidence="2" key="1">
    <citation type="journal article" date="2023" name="G3 (Bethesda)">
        <title>A reference genome for the long-term kleptoplast-retaining sea slug Elysia crispata morphotype clarki.</title>
        <authorList>
            <person name="Eastman K.E."/>
            <person name="Pendleton A.L."/>
            <person name="Shaikh M.A."/>
            <person name="Suttiyut T."/>
            <person name="Ogas R."/>
            <person name="Tomko P."/>
            <person name="Gavelis G."/>
            <person name="Widhalm J.R."/>
            <person name="Wisecaver J.H."/>
        </authorList>
    </citation>
    <scope>NUCLEOTIDE SEQUENCE</scope>
    <source>
        <strain evidence="2">ECLA1</strain>
    </source>
</reference>
<evidence type="ECO:0000313" key="2">
    <source>
        <dbReference type="EMBL" id="KAK3774698.1"/>
    </source>
</evidence>
<feature type="transmembrane region" description="Helical" evidence="1">
    <location>
        <begin position="155"/>
        <end position="174"/>
    </location>
</feature>
<proteinExistence type="predicted"/>
<sequence length="306" mass="35406">MGALSKNLIFDIPNLVSSARYNDSGKYDRTRHNLRSRSKSKSTILIYTERGIERAVAVPDYIYKMFSVVKLTVRARTLYTYCLNRLHQQSWQFRACNRPTITQSVLQKPFFLTARLLKVNSGAKLSLKPQYKWDRVPASYQIVYESGLKNYISTLYIAIALCGVSTSTLVLLRWQQLLENVSYLDGLYFMGISSIVFLIFGIAYRFARTVIIRIYYNPDSGQFAAVRRTCFGRRKQIFYYPREVKLKHGENWTNQDLQQSVEVKIQEQDCYLSADGFSSPFYYNVHLGGDDGDRDFSKSFVSGPKF</sequence>
<keyword evidence="3" id="KW-1185">Reference proteome</keyword>
<keyword evidence="1" id="KW-1133">Transmembrane helix</keyword>
<dbReference type="Proteomes" id="UP001283361">
    <property type="component" value="Unassembled WGS sequence"/>
</dbReference>
<protein>
    <submittedName>
        <fullName evidence="2">Uncharacterized protein</fullName>
    </submittedName>
</protein>
<gene>
    <name evidence="2" type="ORF">RRG08_051240</name>
</gene>
<keyword evidence="1" id="KW-0812">Transmembrane</keyword>
<comment type="caution">
    <text evidence="2">The sequence shown here is derived from an EMBL/GenBank/DDBJ whole genome shotgun (WGS) entry which is preliminary data.</text>
</comment>
<dbReference type="AlphaFoldDB" id="A0AAE0ZSB7"/>
<dbReference type="EMBL" id="JAWDGP010003398">
    <property type="protein sequence ID" value="KAK3774698.1"/>
    <property type="molecule type" value="Genomic_DNA"/>
</dbReference>
<name>A0AAE0ZSB7_9GAST</name>
<feature type="transmembrane region" description="Helical" evidence="1">
    <location>
        <begin position="186"/>
        <end position="207"/>
    </location>
</feature>
<accession>A0AAE0ZSB7</accession>
<keyword evidence="1" id="KW-0472">Membrane</keyword>